<proteinExistence type="predicted"/>
<protein>
    <submittedName>
        <fullName evidence="1">Uncharacterized protein</fullName>
    </submittedName>
</protein>
<sequence length="99" mass="10924">MSGNMTTALSTPPQRTGYTHVFLSQNCDLTIWISQHGIAAWTTWPFAEPEASGSMFRVARPSPSSGVKKDGIFHDIITMGRAVSGPQRAYRRLEAPLKF</sequence>
<dbReference type="Proteomes" id="UP001221898">
    <property type="component" value="Unassembled WGS sequence"/>
</dbReference>
<dbReference type="EMBL" id="JAINUG010000086">
    <property type="protein sequence ID" value="KAJ8398968.1"/>
    <property type="molecule type" value="Genomic_DNA"/>
</dbReference>
<gene>
    <name evidence="1" type="ORF">AAFF_G00416350</name>
</gene>
<comment type="caution">
    <text evidence="1">The sequence shown here is derived from an EMBL/GenBank/DDBJ whole genome shotgun (WGS) entry which is preliminary data.</text>
</comment>
<organism evidence="1 2">
    <name type="scientific">Aldrovandia affinis</name>
    <dbReference type="NCBI Taxonomy" id="143900"/>
    <lineage>
        <taxon>Eukaryota</taxon>
        <taxon>Metazoa</taxon>
        <taxon>Chordata</taxon>
        <taxon>Craniata</taxon>
        <taxon>Vertebrata</taxon>
        <taxon>Euteleostomi</taxon>
        <taxon>Actinopterygii</taxon>
        <taxon>Neopterygii</taxon>
        <taxon>Teleostei</taxon>
        <taxon>Notacanthiformes</taxon>
        <taxon>Halosauridae</taxon>
        <taxon>Aldrovandia</taxon>
    </lineage>
</organism>
<accession>A0AAD7WJD4</accession>
<evidence type="ECO:0000313" key="2">
    <source>
        <dbReference type="Proteomes" id="UP001221898"/>
    </source>
</evidence>
<dbReference type="AlphaFoldDB" id="A0AAD7WJD4"/>
<evidence type="ECO:0000313" key="1">
    <source>
        <dbReference type="EMBL" id="KAJ8398968.1"/>
    </source>
</evidence>
<keyword evidence="2" id="KW-1185">Reference proteome</keyword>
<reference evidence="1" key="1">
    <citation type="journal article" date="2023" name="Science">
        <title>Genome structures resolve the early diversification of teleost fishes.</title>
        <authorList>
            <person name="Parey E."/>
            <person name="Louis A."/>
            <person name="Montfort J."/>
            <person name="Bouchez O."/>
            <person name="Roques C."/>
            <person name="Iampietro C."/>
            <person name="Lluch J."/>
            <person name="Castinel A."/>
            <person name="Donnadieu C."/>
            <person name="Desvignes T."/>
            <person name="Floi Bucao C."/>
            <person name="Jouanno E."/>
            <person name="Wen M."/>
            <person name="Mejri S."/>
            <person name="Dirks R."/>
            <person name="Jansen H."/>
            <person name="Henkel C."/>
            <person name="Chen W.J."/>
            <person name="Zahm M."/>
            <person name="Cabau C."/>
            <person name="Klopp C."/>
            <person name="Thompson A.W."/>
            <person name="Robinson-Rechavi M."/>
            <person name="Braasch I."/>
            <person name="Lecointre G."/>
            <person name="Bobe J."/>
            <person name="Postlethwait J.H."/>
            <person name="Berthelot C."/>
            <person name="Roest Crollius H."/>
            <person name="Guiguen Y."/>
        </authorList>
    </citation>
    <scope>NUCLEOTIDE SEQUENCE</scope>
    <source>
        <strain evidence="1">NC1722</strain>
    </source>
</reference>
<name>A0AAD7WJD4_9TELE</name>